<sequence>METDEFVARMDAGEPALPGTDLAQAMDDLANEAIALFMELNTRYTTPEERVDLMSRITGRPVPSSFRIFPSFTTDCGKNIRLGERVFLNSGCRFQDQGGITLGDDALIGHNVVIATLNHDLDPQTRATTVPRPVVIGERVWVGANATILPGVTIGDGAAVAAGAVITKDVPPRTVVGGVPARVIRTIEVQEARTSTSADPG</sequence>
<dbReference type="InterPro" id="IPR018357">
    <property type="entry name" value="Hexapep_transf_CS"/>
</dbReference>
<gene>
    <name evidence="4" type="ORF">BRM3_10980</name>
</gene>
<dbReference type="InterPro" id="IPR001451">
    <property type="entry name" value="Hexapep"/>
</dbReference>
<dbReference type="InterPro" id="IPR011004">
    <property type="entry name" value="Trimer_LpxA-like_sf"/>
</dbReference>
<dbReference type="RefSeq" id="WP_263593350.1">
    <property type="nucleotide sequence ID" value="NZ_CP107020.1"/>
</dbReference>
<evidence type="ECO:0000256" key="2">
    <source>
        <dbReference type="ARBA" id="ARBA00022679"/>
    </source>
</evidence>
<dbReference type="Gene3D" id="2.160.10.10">
    <property type="entry name" value="Hexapeptide repeat proteins"/>
    <property type="match status" value="1"/>
</dbReference>
<dbReference type="EMBL" id="CP107020">
    <property type="protein sequence ID" value="UYG16137.1"/>
    <property type="molecule type" value="Genomic_DNA"/>
</dbReference>
<dbReference type="Proteomes" id="UP001164305">
    <property type="component" value="Chromosome"/>
</dbReference>
<keyword evidence="5" id="KW-1185">Reference proteome</keyword>
<reference evidence="4" key="1">
    <citation type="submission" date="2022-10" db="EMBL/GenBank/DDBJ databases">
        <title>Whole-Genome Sequencing of Brachybacterium huguangmaarense BRM-3, Isolated from Betula schmidtii.</title>
        <authorList>
            <person name="Haam D."/>
        </authorList>
    </citation>
    <scope>NUCLEOTIDE SEQUENCE</scope>
    <source>
        <strain evidence="4">BRM-3</strain>
    </source>
</reference>
<accession>A0ABY6FZ13</accession>
<evidence type="ECO:0000313" key="5">
    <source>
        <dbReference type="Proteomes" id="UP001164305"/>
    </source>
</evidence>
<proteinExistence type="inferred from homology"/>
<name>A0ABY6FZ13_9MICO</name>
<dbReference type="PROSITE" id="PS00101">
    <property type="entry name" value="HEXAPEP_TRANSFERASES"/>
    <property type="match status" value="1"/>
</dbReference>
<comment type="similarity">
    <text evidence="1">Belongs to the transferase hexapeptide repeat family.</text>
</comment>
<evidence type="ECO:0000256" key="3">
    <source>
        <dbReference type="ARBA" id="ARBA00022737"/>
    </source>
</evidence>
<dbReference type="InterPro" id="IPR051159">
    <property type="entry name" value="Hexapeptide_acetyltransf"/>
</dbReference>
<evidence type="ECO:0000256" key="1">
    <source>
        <dbReference type="ARBA" id="ARBA00007274"/>
    </source>
</evidence>
<dbReference type="SUPFAM" id="SSF51161">
    <property type="entry name" value="Trimeric LpxA-like enzymes"/>
    <property type="match status" value="1"/>
</dbReference>
<dbReference type="PANTHER" id="PTHR23416:SF23">
    <property type="entry name" value="ACETYLTRANSFERASE C18B11.09C-RELATED"/>
    <property type="match status" value="1"/>
</dbReference>
<keyword evidence="3" id="KW-0677">Repeat</keyword>
<dbReference type="PANTHER" id="PTHR23416">
    <property type="entry name" value="SIALIC ACID SYNTHASE-RELATED"/>
    <property type="match status" value="1"/>
</dbReference>
<protein>
    <submittedName>
        <fullName evidence="4">Sugar O-acetyltransferase</fullName>
    </submittedName>
</protein>
<keyword evidence="2" id="KW-0808">Transferase</keyword>
<organism evidence="4 5">
    <name type="scientific">Brachybacterium huguangmaarense</name>
    <dbReference type="NCBI Taxonomy" id="1652028"/>
    <lineage>
        <taxon>Bacteria</taxon>
        <taxon>Bacillati</taxon>
        <taxon>Actinomycetota</taxon>
        <taxon>Actinomycetes</taxon>
        <taxon>Micrococcales</taxon>
        <taxon>Dermabacteraceae</taxon>
        <taxon>Brachybacterium</taxon>
    </lineage>
</organism>
<evidence type="ECO:0000313" key="4">
    <source>
        <dbReference type="EMBL" id="UYG16137.1"/>
    </source>
</evidence>
<dbReference type="Pfam" id="PF00132">
    <property type="entry name" value="Hexapep"/>
    <property type="match status" value="1"/>
</dbReference>
<dbReference type="Pfam" id="PF14602">
    <property type="entry name" value="Hexapep_2"/>
    <property type="match status" value="1"/>
</dbReference>